<dbReference type="GO" id="GO:0016477">
    <property type="term" value="P:cell migration"/>
    <property type="evidence" value="ECO:0007669"/>
    <property type="project" value="TreeGrafter"/>
</dbReference>
<feature type="disulfide bond" evidence="24">
    <location>
        <begin position="543"/>
        <end position="548"/>
    </location>
</feature>
<dbReference type="GO" id="GO:0009986">
    <property type="term" value="C:cell surface"/>
    <property type="evidence" value="ECO:0007669"/>
    <property type="project" value="TreeGrafter"/>
</dbReference>
<dbReference type="FunFam" id="4.10.1240.30:FF:000001">
    <property type="entry name" value="Integrin beta"/>
    <property type="match status" value="1"/>
</dbReference>
<keyword evidence="21" id="KW-0628">Postsynaptic cell membrane</keyword>
<dbReference type="SUPFAM" id="SSF53300">
    <property type="entry name" value="vWA-like"/>
    <property type="match status" value="1"/>
</dbReference>
<reference evidence="31" key="2">
    <citation type="submission" date="2025-08" db="UniProtKB">
        <authorList>
            <consortium name="Ensembl"/>
        </authorList>
    </citation>
    <scope>IDENTIFICATION</scope>
</reference>
<dbReference type="SUPFAM" id="SSF103575">
    <property type="entry name" value="Plexin repeat"/>
    <property type="match status" value="1"/>
</dbReference>
<gene>
    <name evidence="31" type="primary">ITGB3</name>
    <name evidence="31" type="synonym">itgb3a</name>
</gene>
<dbReference type="SUPFAM" id="SSF69179">
    <property type="entry name" value="Integrin domains"/>
    <property type="match status" value="1"/>
</dbReference>
<keyword evidence="7 25" id="KW-0812">Transmembrane</keyword>
<evidence type="ECO:0000256" key="6">
    <source>
        <dbReference type="ARBA" id="ARBA00022553"/>
    </source>
</evidence>
<feature type="domain" description="Integrin beta subunit tail" evidence="30">
    <location>
        <begin position="630"/>
        <end position="714"/>
    </location>
</feature>
<feature type="disulfide bond" evidence="24">
    <location>
        <begin position="394"/>
        <end position="406"/>
    </location>
</feature>
<evidence type="ECO:0000256" key="24">
    <source>
        <dbReference type="PIRSR" id="PIRSR002512-1"/>
    </source>
</evidence>
<evidence type="ECO:0000256" key="15">
    <source>
        <dbReference type="ARBA" id="ARBA00022989"/>
    </source>
</evidence>
<evidence type="ECO:0000256" key="19">
    <source>
        <dbReference type="ARBA" id="ARBA00023157"/>
    </source>
</evidence>
<evidence type="ECO:0000256" key="5">
    <source>
        <dbReference type="ARBA" id="ARBA00022536"/>
    </source>
</evidence>
<feature type="disulfide bond" evidence="24">
    <location>
        <begin position="453"/>
        <end position="457"/>
    </location>
</feature>
<dbReference type="Gene3D" id="2.60.40.1510">
    <property type="entry name" value="ntegrin, alpha v. Chain A, domain 3"/>
    <property type="match status" value="1"/>
</dbReference>
<evidence type="ECO:0000256" key="3">
    <source>
        <dbReference type="ARBA" id="ARBA00007449"/>
    </source>
</evidence>
<dbReference type="Proteomes" id="UP000472265">
    <property type="component" value="Chromosome 23"/>
</dbReference>
<feature type="domain" description="Integrin beta subunit cytoplasmic" evidence="29">
    <location>
        <begin position="738"/>
        <end position="784"/>
    </location>
</feature>
<keyword evidence="15 26" id="KW-1133">Transmembrane helix</keyword>
<dbReference type="InterPro" id="IPR036349">
    <property type="entry name" value="Integrin_bsu_tail_dom_sf"/>
</dbReference>
<evidence type="ECO:0000256" key="23">
    <source>
        <dbReference type="ARBA" id="ARBA00035006"/>
    </source>
</evidence>
<dbReference type="Gene3D" id="3.30.1680.10">
    <property type="entry name" value="ligand-binding face of the semaphorins, domain 2"/>
    <property type="match status" value="1"/>
</dbReference>
<dbReference type="FunFam" id="3.40.50.410:FF:000002">
    <property type="entry name" value="Integrin beta"/>
    <property type="match status" value="1"/>
</dbReference>
<dbReference type="Gene3D" id="2.10.25.10">
    <property type="entry name" value="Laminin"/>
    <property type="match status" value="4"/>
</dbReference>
<dbReference type="PANTHER" id="PTHR10082:SF25">
    <property type="entry name" value="INTEGRIN BETA-3"/>
    <property type="match status" value="1"/>
</dbReference>
<evidence type="ECO:0000256" key="11">
    <source>
        <dbReference type="ARBA" id="ARBA00022837"/>
    </source>
</evidence>
<dbReference type="SUPFAM" id="SSF69687">
    <property type="entry name" value="Integrin beta tail domain"/>
    <property type="match status" value="1"/>
</dbReference>
<dbReference type="PROSITE" id="PS52047">
    <property type="entry name" value="I_EGF_2"/>
    <property type="match status" value="2"/>
</dbReference>
<dbReference type="Pfam" id="PF08725">
    <property type="entry name" value="Integrin_b_cyt"/>
    <property type="match status" value="1"/>
</dbReference>
<dbReference type="Ensembl" id="ENSSAUT00010050230.1">
    <property type="protein sequence ID" value="ENSSAUP00010047784.1"/>
    <property type="gene ID" value="ENSSAUG00010016103.1"/>
</dbReference>
<dbReference type="GO" id="GO:0045211">
    <property type="term" value="C:postsynaptic membrane"/>
    <property type="evidence" value="ECO:0007669"/>
    <property type="project" value="UniProtKB-SubCell"/>
</dbReference>
<dbReference type="PIRSF" id="PIRSF002512">
    <property type="entry name" value="Integrin_B"/>
    <property type="match status" value="1"/>
</dbReference>
<feature type="disulfide bond" evidence="24">
    <location>
        <begin position="523"/>
        <end position="556"/>
    </location>
</feature>
<evidence type="ECO:0000256" key="20">
    <source>
        <dbReference type="ARBA" id="ARBA00023180"/>
    </source>
</evidence>
<dbReference type="GO" id="GO:0007160">
    <property type="term" value="P:cell-matrix adhesion"/>
    <property type="evidence" value="ECO:0007669"/>
    <property type="project" value="TreeGrafter"/>
</dbReference>
<dbReference type="GO" id="GO:0031258">
    <property type="term" value="C:lamellipodium membrane"/>
    <property type="evidence" value="ECO:0007669"/>
    <property type="project" value="UniProtKB-SubCell"/>
</dbReference>
<feature type="disulfide bond" evidence="24">
    <location>
        <begin position="521"/>
        <end position="526"/>
    </location>
</feature>
<name>A0A671X9I6_SPAAU</name>
<evidence type="ECO:0000256" key="21">
    <source>
        <dbReference type="ARBA" id="ARBA00023257"/>
    </source>
</evidence>
<evidence type="ECO:0000259" key="28">
    <source>
        <dbReference type="SMART" id="SM00423"/>
    </source>
</evidence>
<comment type="subcellular location">
    <subcellularLocation>
        <location evidence="2">Cell junction</location>
    </subcellularLocation>
    <subcellularLocation>
        <location evidence="25">Cell membrane</location>
        <topology evidence="25">Single-pass type I membrane protein</topology>
    </subcellularLocation>
    <subcellularLocation>
        <location evidence="1">Cell projection</location>
        <location evidence="1">Lamellipodium membrane</location>
    </subcellularLocation>
    <subcellularLocation>
        <location evidence="23">Postsynaptic cell membrane</location>
        <topology evidence="23">Single-pass type I membrane protein</topology>
    </subcellularLocation>
</comment>
<keyword evidence="8" id="KW-0479">Metal-binding</keyword>
<dbReference type="GO" id="GO:0008284">
    <property type="term" value="P:positive regulation of cell population proliferation"/>
    <property type="evidence" value="ECO:0007669"/>
    <property type="project" value="UniProtKB-ARBA"/>
</dbReference>
<dbReference type="GO" id="GO:0070527">
    <property type="term" value="P:platelet aggregation"/>
    <property type="evidence" value="ECO:0007669"/>
    <property type="project" value="TreeGrafter"/>
</dbReference>
<evidence type="ECO:0000256" key="18">
    <source>
        <dbReference type="ARBA" id="ARBA00023136"/>
    </source>
</evidence>
<dbReference type="Pfam" id="PF07974">
    <property type="entry name" value="EGF_2"/>
    <property type="match status" value="1"/>
</dbReference>
<feature type="disulfide bond" evidence="24">
    <location>
        <begin position="630"/>
        <end position="639"/>
    </location>
</feature>
<evidence type="ECO:0000313" key="31">
    <source>
        <dbReference type="Ensembl" id="ENSSAUP00010047784.1"/>
    </source>
</evidence>
<dbReference type="InterPro" id="IPR015812">
    <property type="entry name" value="Integrin_bsu"/>
</dbReference>
<evidence type="ECO:0000256" key="17">
    <source>
        <dbReference type="ARBA" id="ARBA00023037"/>
    </source>
</evidence>
<feature type="disulfide bond" evidence="24">
    <location>
        <begin position="477"/>
        <end position="515"/>
    </location>
</feature>
<keyword evidence="4" id="KW-1003">Cell membrane</keyword>
<dbReference type="PRINTS" id="PR01186">
    <property type="entry name" value="INTEGRINB"/>
</dbReference>
<feature type="disulfide bond" evidence="24">
    <location>
        <begin position="569"/>
        <end position="578"/>
    </location>
</feature>
<feature type="disulfide bond" evidence="24">
    <location>
        <begin position="468"/>
        <end position="480"/>
    </location>
</feature>
<dbReference type="InterPro" id="IPR002369">
    <property type="entry name" value="Integrin_bsu_VWA"/>
</dbReference>
<keyword evidence="13 25" id="KW-0130">Cell adhesion</keyword>
<feature type="disulfide bond" evidence="24">
    <location>
        <begin position="528"/>
        <end position="541"/>
    </location>
</feature>
<evidence type="ECO:0000256" key="4">
    <source>
        <dbReference type="ARBA" id="ARBA00022475"/>
    </source>
</evidence>
<dbReference type="GO" id="GO:0033627">
    <property type="term" value="P:cell adhesion mediated by integrin"/>
    <property type="evidence" value="ECO:0007669"/>
    <property type="project" value="TreeGrafter"/>
</dbReference>
<dbReference type="InterPro" id="IPR013111">
    <property type="entry name" value="EGF_extracell"/>
</dbReference>
<feature type="disulfide bond" evidence="24">
    <location>
        <begin position="482"/>
        <end position="491"/>
    </location>
</feature>
<dbReference type="GO" id="GO:0007229">
    <property type="term" value="P:integrin-mediated signaling pathway"/>
    <property type="evidence" value="ECO:0007669"/>
    <property type="project" value="UniProtKB-KW"/>
</dbReference>
<dbReference type="Gene3D" id="1.20.5.100">
    <property type="entry name" value="Cytochrome c1, transmembrane anchor, C-terminal"/>
    <property type="match status" value="1"/>
</dbReference>
<dbReference type="InterPro" id="IPR033760">
    <property type="entry name" value="Integrin_beta_N"/>
</dbReference>
<feature type="disulfide bond" evidence="24">
    <location>
        <begin position="34"/>
        <end position="69"/>
    </location>
</feature>
<keyword evidence="17 25" id="KW-0401">Integrin</keyword>
<keyword evidence="5" id="KW-0245">EGF-like domain</keyword>
<feature type="domain" description="Integrin beta subunit VWA" evidence="27">
    <location>
        <begin position="30"/>
        <end position="455"/>
    </location>
</feature>
<keyword evidence="14" id="KW-0965">Cell junction</keyword>
<comment type="similarity">
    <text evidence="3 25">Belongs to the integrin beta chain family.</text>
</comment>
<dbReference type="GO" id="GO:0001968">
    <property type="term" value="F:fibronectin binding"/>
    <property type="evidence" value="ECO:0007669"/>
    <property type="project" value="TreeGrafter"/>
</dbReference>
<dbReference type="GO" id="GO:0070051">
    <property type="term" value="F:fibrinogen binding"/>
    <property type="evidence" value="ECO:0007669"/>
    <property type="project" value="TreeGrafter"/>
</dbReference>
<feature type="disulfide bond" evidence="24">
    <location>
        <begin position="197"/>
        <end position="204"/>
    </location>
</feature>
<proteinExistence type="inferred from homology"/>
<dbReference type="GO" id="GO:0005178">
    <property type="term" value="F:integrin binding"/>
    <property type="evidence" value="ECO:0007669"/>
    <property type="project" value="TreeGrafter"/>
</dbReference>
<dbReference type="SUPFAM" id="SSF57196">
    <property type="entry name" value="EGF/Laminin"/>
    <property type="match status" value="2"/>
</dbReference>
<feature type="disulfide bond" evidence="24">
    <location>
        <begin position="580"/>
        <end position="587"/>
    </location>
</feature>
<keyword evidence="20" id="KW-0325">Glycoprotein</keyword>
<evidence type="ECO:0000256" key="14">
    <source>
        <dbReference type="ARBA" id="ARBA00022949"/>
    </source>
</evidence>
<evidence type="ECO:0000256" key="13">
    <source>
        <dbReference type="ARBA" id="ARBA00022889"/>
    </source>
</evidence>
<evidence type="ECO:0000256" key="9">
    <source>
        <dbReference type="ARBA" id="ARBA00022729"/>
    </source>
</evidence>
<feature type="disulfide bond" evidence="24">
    <location>
        <begin position="657"/>
        <end position="685"/>
    </location>
</feature>
<dbReference type="AlphaFoldDB" id="A0A671X9I6"/>
<evidence type="ECO:0000256" key="16">
    <source>
        <dbReference type="ARBA" id="ARBA00023018"/>
    </source>
</evidence>
<evidence type="ECO:0000256" key="10">
    <source>
        <dbReference type="ARBA" id="ARBA00022737"/>
    </source>
</evidence>
<dbReference type="GO" id="GO:0008305">
    <property type="term" value="C:integrin complex"/>
    <property type="evidence" value="ECO:0007669"/>
    <property type="project" value="TreeGrafter"/>
</dbReference>
<evidence type="ECO:0000256" key="1">
    <source>
        <dbReference type="ARBA" id="ARBA00004121"/>
    </source>
</evidence>
<evidence type="ECO:0000256" key="22">
    <source>
        <dbReference type="ARBA" id="ARBA00023273"/>
    </source>
</evidence>
<protein>
    <recommendedName>
        <fullName evidence="25">Integrin beta</fullName>
    </recommendedName>
</protein>
<reference evidence="31" key="3">
    <citation type="submission" date="2025-09" db="UniProtKB">
        <authorList>
            <consortium name="Ensembl"/>
        </authorList>
    </citation>
    <scope>IDENTIFICATION</scope>
</reference>
<dbReference type="SMART" id="SM01242">
    <property type="entry name" value="Integrin_B_tail"/>
    <property type="match status" value="1"/>
</dbReference>
<keyword evidence="11" id="KW-0106">Calcium</keyword>
<feature type="domain" description="PSI" evidence="28">
    <location>
        <begin position="22"/>
        <end position="70"/>
    </location>
</feature>
<feature type="disulfide bond" evidence="24">
    <location>
        <begin position="252"/>
        <end position="293"/>
    </location>
</feature>
<evidence type="ECO:0000256" key="2">
    <source>
        <dbReference type="ARBA" id="ARBA00004282"/>
    </source>
</evidence>
<dbReference type="Pfam" id="PF00362">
    <property type="entry name" value="Integrin_beta"/>
    <property type="match status" value="1"/>
</dbReference>
<dbReference type="Pfam" id="PF07965">
    <property type="entry name" value="Integrin_B_tail"/>
    <property type="match status" value="1"/>
</dbReference>
<feature type="disulfide bond" evidence="24">
    <location>
        <begin position="610"/>
        <end position="620"/>
    </location>
</feature>
<dbReference type="Gene3D" id="3.40.50.410">
    <property type="entry name" value="von Willebrand factor, type A domain"/>
    <property type="match status" value="1"/>
</dbReference>
<dbReference type="InterPro" id="IPR016201">
    <property type="entry name" value="PSI"/>
</dbReference>
<evidence type="ECO:0000256" key="26">
    <source>
        <dbReference type="SAM" id="Phobius"/>
    </source>
</evidence>
<evidence type="ECO:0000256" key="25">
    <source>
        <dbReference type="RuleBase" id="RU000633"/>
    </source>
</evidence>
<keyword evidence="32" id="KW-1185">Reference proteome</keyword>
<dbReference type="SMART" id="SM00423">
    <property type="entry name" value="PSI"/>
    <property type="match status" value="1"/>
</dbReference>
<dbReference type="Pfam" id="PF17205">
    <property type="entry name" value="PSI_integrin"/>
    <property type="match status" value="1"/>
</dbReference>
<feature type="transmembrane region" description="Helical" evidence="26">
    <location>
        <begin position="715"/>
        <end position="737"/>
    </location>
</feature>
<dbReference type="InterPro" id="IPR012896">
    <property type="entry name" value="Integrin_bsu_tail"/>
</dbReference>
<keyword evidence="16" id="KW-0770">Synapse</keyword>
<dbReference type="SMART" id="SM00187">
    <property type="entry name" value="INB"/>
    <property type="match status" value="1"/>
</dbReference>
<dbReference type="Pfam" id="PF23105">
    <property type="entry name" value="EGF_integrin"/>
    <property type="match status" value="1"/>
</dbReference>
<accession>A0A671X9I6</accession>
<dbReference type="InterPro" id="IPR057073">
    <property type="entry name" value="EGF_integrin_2"/>
</dbReference>
<feature type="disulfide bond" evidence="24">
    <location>
        <begin position="636"/>
        <end position="709"/>
    </location>
</feature>
<dbReference type="PROSITE" id="PS00243">
    <property type="entry name" value="I_EGF_1"/>
    <property type="match status" value="1"/>
</dbReference>
<feature type="disulfide bond" evidence="24">
    <location>
        <begin position="564"/>
        <end position="597"/>
    </location>
</feature>
<feature type="disulfide bond" evidence="24">
    <location>
        <begin position="426"/>
        <end position="677"/>
    </location>
</feature>
<evidence type="ECO:0000256" key="8">
    <source>
        <dbReference type="ARBA" id="ARBA00022723"/>
    </source>
</evidence>
<dbReference type="InterPro" id="IPR032695">
    <property type="entry name" value="Integrin_dom_sf"/>
</dbReference>
<dbReference type="PANTHER" id="PTHR10082">
    <property type="entry name" value="INTEGRIN BETA SUBUNIT"/>
    <property type="match status" value="1"/>
</dbReference>
<dbReference type="InterPro" id="IPR057243">
    <property type="entry name" value="Integrin_I-EGF_CS"/>
</dbReference>
<dbReference type="InterPro" id="IPR040622">
    <property type="entry name" value="EGF_integrin_1"/>
</dbReference>
<dbReference type="Pfam" id="PF18372">
    <property type="entry name" value="I-EGF_1"/>
    <property type="match status" value="1"/>
</dbReference>
<keyword evidence="6" id="KW-0597">Phosphoprotein</keyword>
<keyword evidence="12" id="KW-0460">Magnesium</keyword>
<evidence type="ECO:0000259" key="29">
    <source>
        <dbReference type="SMART" id="SM01241"/>
    </source>
</evidence>
<dbReference type="FunFam" id="2.10.25.10:FF:000075">
    <property type="entry name" value="Integrin beta"/>
    <property type="match status" value="1"/>
</dbReference>
<dbReference type="InterPro" id="IPR036465">
    <property type="entry name" value="vWFA_dom_sf"/>
</dbReference>
<evidence type="ECO:0000313" key="32">
    <source>
        <dbReference type="Proteomes" id="UP000472265"/>
    </source>
</evidence>
<keyword evidence="9" id="KW-0732">Signal</keyword>
<feature type="disulfide bond" evidence="24">
    <location>
        <begin position="23"/>
        <end position="455"/>
    </location>
</feature>
<reference evidence="31" key="1">
    <citation type="submission" date="2021-04" db="EMBL/GenBank/DDBJ databases">
        <authorList>
            <consortium name="Wellcome Sanger Institute Data Sharing"/>
        </authorList>
    </citation>
    <scope>NUCLEOTIDE SEQUENCE [LARGE SCALE GENOMIC DNA]</scope>
</reference>
<feature type="disulfide bond" evidence="24">
    <location>
        <begin position="603"/>
        <end position="608"/>
    </location>
</feature>
<feature type="disulfide bond" evidence="24">
    <location>
        <begin position="44"/>
        <end position="58"/>
    </location>
</feature>
<keyword evidence="10" id="KW-0677">Repeat</keyword>
<dbReference type="GO" id="GO:0005925">
    <property type="term" value="C:focal adhesion"/>
    <property type="evidence" value="ECO:0007669"/>
    <property type="project" value="TreeGrafter"/>
</dbReference>
<evidence type="ECO:0000256" key="7">
    <source>
        <dbReference type="ARBA" id="ARBA00022692"/>
    </source>
</evidence>
<dbReference type="GO" id="GO:0045124">
    <property type="term" value="P:regulation of bone resorption"/>
    <property type="evidence" value="ECO:0007669"/>
    <property type="project" value="UniProtKB-ARBA"/>
</dbReference>
<dbReference type="GO" id="GO:0046872">
    <property type="term" value="F:metal ion binding"/>
    <property type="evidence" value="ECO:0007669"/>
    <property type="project" value="UniProtKB-KW"/>
</dbReference>
<feature type="disulfide bond" evidence="24">
    <location>
        <begin position="31"/>
        <end position="41"/>
    </location>
</feature>
<dbReference type="SMART" id="SM01241">
    <property type="entry name" value="Integrin_b_cyt"/>
    <property type="match status" value="1"/>
</dbReference>
<dbReference type="FunFam" id="3.30.1680.10:FF:000002">
    <property type="entry name" value="Integrin beta"/>
    <property type="match status" value="1"/>
</dbReference>
<dbReference type="GeneTree" id="ENSGT01150000286919"/>
<dbReference type="FunFam" id="2.10.25.10:FF:000036">
    <property type="entry name" value="Integrin beta"/>
    <property type="match status" value="1"/>
</dbReference>
<feature type="disulfide bond" evidence="24">
    <location>
        <begin position="562"/>
        <end position="567"/>
    </location>
</feature>
<evidence type="ECO:0000259" key="27">
    <source>
        <dbReference type="SMART" id="SM00187"/>
    </source>
</evidence>
<dbReference type="InterPro" id="IPR014836">
    <property type="entry name" value="Integrin_bsu_cyt_dom"/>
</dbReference>
<keyword evidence="22" id="KW-0966">Cell projection</keyword>
<evidence type="ECO:0000256" key="12">
    <source>
        <dbReference type="ARBA" id="ARBA00022842"/>
    </source>
</evidence>
<evidence type="ECO:0000259" key="30">
    <source>
        <dbReference type="SMART" id="SM01242"/>
    </source>
</evidence>
<feature type="disulfide bond" evidence="24">
    <location>
        <begin position="623"/>
        <end position="626"/>
    </location>
</feature>
<keyword evidence="19 24" id="KW-1015">Disulfide bond</keyword>
<dbReference type="FunFam" id="1.20.5.100:FF:000002">
    <property type="entry name" value="Integrin beta"/>
    <property type="match status" value="1"/>
</dbReference>
<organism evidence="31 32">
    <name type="scientific">Sparus aurata</name>
    <name type="common">Gilthead sea bream</name>
    <dbReference type="NCBI Taxonomy" id="8175"/>
    <lineage>
        <taxon>Eukaryota</taxon>
        <taxon>Metazoa</taxon>
        <taxon>Chordata</taxon>
        <taxon>Craniata</taxon>
        <taxon>Vertebrata</taxon>
        <taxon>Euteleostomi</taxon>
        <taxon>Actinopterygii</taxon>
        <taxon>Neopterygii</taxon>
        <taxon>Teleostei</taxon>
        <taxon>Neoteleostei</taxon>
        <taxon>Acanthomorphata</taxon>
        <taxon>Eupercaria</taxon>
        <taxon>Spariformes</taxon>
        <taxon>Sparidae</taxon>
        <taxon>Sparus</taxon>
    </lineage>
</organism>
<keyword evidence="18 26" id="KW-0472">Membrane</keyword>
<feature type="disulfide bond" evidence="24">
    <location>
        <begin position="605"/>
        <end position="653"/>
    </location>
</feature>
<dbReference type="Gene3D" id="4.10.1240.30">
    <property type="match status" value="1"/>
</dbReference>
<dbReference type="GO" id="GO:0030335">
    <property type="term" value="P:positive regulation of cell migration"/>
    <property type="evidence" value="ECO:0007669"/>
    <property type="project" value="UniProtKB-ARBA"/>
</dbReference>
<sequence length="784" mass="86111">LFLPARETPYFVLLLINSCSNICTSRGVTTCQQCLAVDPICAWCSQEFGKGGSSASRCDLRQNLLDGGCASGDVEFPSSTLTIHEDAPLSDKASGTADDVTQIKPQKLSMTLRPGDAKRFTVSVKQVEDYPVDLYYLMDLSFSMKDDLARLRTLGNELAASMGSTTSKLRMGFGAFVDKTLSPYMLMFPPEAVENPCYGINEQCLAQFGFKHVLSLTEKVARFNEEVDKQQVSRNRDAPEGGFDAVMQAVVCKDKIGWRPDASHLLVYTTDAKTHIALDGRIAGIVQPNDGQCHLDDDNMYNKSTVLDYPSLALMTEKMSENNINLIFAVTSYVLPLYTEYSRLIPGTTVGTLSDDSGNVIELIKEAYEKIRSKVELELLGVPEELNLAFNASCLNGEVIRGLKSCSGLKIGDTVSFSVEAQLRGCPKEKSSTFTIKPRGFKDSLEVTVNFACDCDCEAKAEANSSLCSNGNGTYECGVCQCHPGRLGPRCECSVDDYSPSDDVNCIPKPGTPICSGRGNCLCGQCSCHSNEFGQVWGKYCECDDFNCLRFKGKLCSDHGKCDCGSCKCDVGWEGENCNCTTVKETCVSVASNDLLCSGRGYCHCGVCQCTTPGAYGATCDKCPTCPDSCTLKERCVECQHFKRGQYFKDNSCNRICKDEIKLVDHLVFHQRNAVNCSYKDEDDCLEHFQYYEDESGKSILYVVKEPDCPKGPDILVVLMAVAGAILLLGLIGLLIWKLLVTIHDRREFAKFEEERAKAKWDTANNPLYKGATSTFTNVAYRGN</sequence>